<keyword evidence="8 10" id="KW-0472">Membrane</keyword>
<dbReference type="InterPro" id="IPR037654">
    <property type="entry name" value="Big1"/>
</dbReference>
<sequence>MLFSKLAILVGLVAPISGFLDSGSVYCNQKLPSKYIIDSTELMAAISGQCSSLPSSIDKLKVYRVKDLSTAPAANFIKHVQYDSMDDLDRFSGLCGLSGTVETIDRFEDIEFSDNHLVLVQQIPSFQKRDIYDEVAEDLKAAESMAAENDMPVSIFDGDSGSSQSKKTKGLFNNYQFFSPGIFSCLIVSFILLFVLSTALSWISSIEITYQSFEKQIDFEKKNE</sequence>
<proteinExistence type="inferred from homology"/>
<dbReference type="GO" id="GO:0005789">
    <property type="term" value="C:endoplasmic reticulum membrane"/>
    <property type="evidence" value="ECO:0007669"/>
    <property type="project" value="UniProtKB-SubCell"/>
</dbReference>
<feature type="chain" id="PRO_5003442840" description="Protein BIG1" evidence="11">
    <location>
        <begin position="19"/>
        <end position="224"/>
    </location>
</feature>
<evidence type="ECO:0000256" key="10">
    <source>
        <dbReference type="SAM" id="Phobius"/>
    </source>
</evidence>
<dbReference type="RefSeq" id="XP_006689975.1">
    <property type="nucleotide sequence ID" value="XM_006689912.1"/>
</dbReference>
<dbReference type="GO" id="GO:0071555">
    <property type="term" value="P:cell wall organization"/>
    <property type="evidence" value="ECO:0007669"/>
    <property type="project" value="UniProtKB-KW"/>
</dbReference>
<evidence type="ECO:0000259" key="12">
    <source>
        <dbReference type="Pfam" id="PF20520"/>
    </source>
</evidence>
<dbReference type="Proteomes" id="UP000000707">
    <property type="component" value="Unassembled WGS sequence"/>
</dbReference>
<dbReference type="KEGG" id="cten:18250587"/>
<accession>G3BC18</accession>
<reference evidence="13 14" key="1">
    <citation type="journal article" date="2011" name="Proc. Natl. Acad. Sci. U.S.A.">
        <title>Comparative genomics of xylose-fermenting fungi for enhanced biofuel production.</title>
        <authorList>
            <person name="Wohlbach D.J."/>
            <person name="Kuo A."/>
            <person name="Sato T.K."/>
            <person name="Potts K.M."/>
            <person name="Salamov A.A."/>
            <person name="LaButti K.M."/>
            <person name="Sun H."/>
            <person name="Clum A."/>
            <person name="Pangilinan J.L."/>
            <person name="Lindquist E.A."/>
            <person name="Lucas S."/>
            <person name="Lapidus A."/>
            <person name="Jin M."/>
            <person name="Gunawan C."/>
            <person name="Balan V."/>
            <person name="Dale B.E."/>
            <person name="Jeffries T.W."/>
            <person name="Zinkel R."/>
            <person name="Barry K.W."/>
            <person name="Grigoriev I.V."/>
            <person name="Gasch A.P."/>
        </authorList>
    </citation>
    <scope>NUCLEOTIDE SEQUENCE [LARGE SCALE GENOMIC DNA]</scope>
    <source>
        <strain evidence="14">ATCC 10573 / BCRC 21748 / CBS 615 / JCM 9827 / NBRC 10315 / NRRL Y-1498 / VKM Y-70</strain>
    </source>
</reference>
<evidence type="ECO:0000256" key="9">
    <source>
        <dbReference type="ARBA" id="ARBA00023316"/>
    </source>
</evidence>
<evidence type="ECO:0000256" key="1">
    <source>
        <dbReference type="ARBA" id="ARBA00004115"/>
    </source>
</evidence>
<evidence type="ECO:0000256" key="5">
    <source>
        <dbReference type="ARBA" id="ARBA00022729"/>
    </source>
</evidence>
<protein>
    <recommendedName>
        <fullName evidence="3">Protein BIG1</fullName>
    </recommendedName>
</protein>
<dbReference type="PANTHER" id="PTHR28285:SF1">
    <property type="entry name" value="PROTEIN BIG1"/>
    <property type="match status" value="1"/>
</dbReference>
<evidence type="ECO:0000256" key="4">
    <source>
        <dbReference type="ARBA" id="ARBA00022692"/>
    </source>
</evidence>
<evidence type="ECO:0000256" key="11">
    <source>
        <dbReference type="SAM" id="SignalP"/>
    </source>
</evidence>
<dbReference type="Pfam" id="PF20520">
    <property type="entry name" value="Ac45-VOA1_TM"/>
    <property type="match status" value="1"/>
</dbReference>
<evidence type="ECO:0000256" key="2">
    <source>
        <dbReference type="ARBA" id="ARBA00008203"/>
    </source>
</evidence>
<keyword evidence="14" id="KW-1185">Reference proteome</keyword>
<dbReference type="PANTHER" id="PTHR28285">
    <property type="entry name" value="PROTEIN BIG1"/>
    <property type="match status" value="1"/>
</dbReference>
<feature type="signal peptide" evidence="11">
    <location>
        <begin position="1"/>
        <end position="18"/>
    </location>
</feature>
<feature type="domain" description="V-type proton ATPase subunit S1/VOA1 transmembrane" evidence="12">
    <location>
        <begin position="176"/>
        <end position="215"/>
    </location>
</feature>
<evidence type="ECO:0000313" key="14">
    <source>
        <dbReference type="Proteomes" id="UP000000707"/>
    </source>
</evidence>
<dbReference type="InterPro" id="IPR046756">
    <property type="entry name" value="VAS1/VOA1_TM"/>
</dbReference>
<dbReference type="GO" id="GO:0006078">
    <property type="term" value="P:(1-&gt;6)-beta-D-glucan biosynthetic process"/>
    <property type="evidence" value="ECO:0007669"/>
    <property type="project" value="TreeGrafter"/>
</dbReference>
<dbReference type="eggNOG" id="ENOG502S5C0">
    <property type="taxonomic scope" value="Eukaryota"/>
</dbReference>
<name>G3BC18_CANTC</name>
<dbReference type="EMBL" id="GL996528">
    <property type="protein sequence ID" value="EGV60761.1"/>
    <property type="molecule type" value="Genomic_DNA"/>
</dbReference>
<feature type="transmembrane region" description="Helical" evidence="10">
    <location>
        <begin position="177"/>
        <end position="203"/>
    </location>
</feature>
<dbReference type="GeneID" id="18250587"/>
<keyword evidence="9" id="KW-0961">Cell wall biogenesis/degradation</keyword>
<evidence type="ECO:0000256" key="8">
    <source>
        <dbReference type="ARBA" id="ARBA00023136"/>
    </source>
</evidence>
<gene>
    <name evidence="13" type="ORF">CANTEDRAFT_96203</name>
</gene>
<comment type="subcellular location">
    <subcellularLocation>
        <location evidence="1">Endoplasmic reticulum membrane</location>
        <topology evidence="1">Single-pass type I membrane protein</topology>
    </subcellularLocation>
</comment>
<dbReference type="HOGENOM" id="CLU_082455_0_0_1"/>
<evidence type="ECO:0000313" key="13">
    <source>
        <dbReference type="EMBL" id="EGV60761.1"/>
    </source>
</evidence>
<keyword evidence="5 11" id="KW-0732">Signal</keyword>
<dbReference type="GO" id="GO:0009272">
    <property type="term" value="P:fungal-type cell wall biogenesis"/>
    <property type="evidence" value="ECO:0007669"/>
    <property type="project" value="TreeGrafter"/>
</dbReference>
<dbReference type="STRING" id="590646.G3BC18"/>
<dbReference type="AlphaFoldDB" id="G3BC18"/>
<keyword evidence="4 10" id="KW-0812">Transmembrane</keyword>
<dbReference type="OrthoDB" id="10262235at2759"/>
<evidence type="ECO:0000256" key="6">
    <source>
        <dbReference type="ARBA" id="ARBA00022824"/>
    </source>
</evidence>
<evidence type="ECO:0000256" key="7">
    <source>
        <dbReference type="ARBA" id="ARBA00022989"/>
    </source>
</evidence>
<evidence type="ECO:0000256" key="3">
    <source>
        <dbReference type="ARBA" id="ARBA00022089"/>
    </source>
</evidence>
<comment type="similarity">
    <text evidence="2">Belongs to the BIG1 family.</text>
</comment>
<keyword evidence="7 10" id="KW-1133">Transmembrane helix</keyword>
<organism evidence="14">
    <name type="scientific">Candida tenuis (strain ATCC 10573 / BCRC 21748 / CBS 615 / JCM 9827 / NBRC 10315 / NRRL Y-1498 / VKM Y-70)</name>
    <name type="common">Yeast</name>
    <name type="synonym">Yamadazyma tenuis</name>
    <dbReference type="NCBI Taxonomy" id="590646"/>
    <lineage>
        <taxon>Eukaryota</taxon>
        <taxon>Fungi</taxon>
        <taxon>Dikarya</taxon>
        <taxon>Ascomycota</taxon>
        <taxon>Saccharomycotina</taxon>
        <taxon>Pichiomycetes</taxon>
        <taxon>Debaryomycetaceae</taxon>
        <taxon>Yamadazyma</taxon>
    </lineage>
</organism>
<keyword evidence="6" id="KW-0256">Endoplasmic reticulum</keyword>